<dbReference type="RefSeq" id="XP_033655417.1">
    <property type="nucleotide sequence ID" value="XM_033795417.1"/>
</dbReference>
<name>A0A6A6JPP3_WESOR</name>
<protein>
    <submittedName>
        <fullName evidence="1">Uncharacterized protein</fullName>
    </submittedName>
</protein>
<accession>A0A6A6JPP3</accession>
<reference evidence="1" key="1">
    <citation type="journal article" date="2020" name="Stud. Mycol.">
        <title>101 Dothideomycetes genomes: a test case for predicting lifestyles and emergence of pathogens.</title>
        <authorList>
            <person name="Haridas S."/>
            <person name="Albert R."/>
            <person name="Binder M."/>
            <person name="Bloem J."/>
            <person name="Labutti K."/>
            <person name="Salamov A."/>
            <person name="Andreopoulos B."/>
            <person name="Baker S."/>
            <person name="Barry K."/>
            <person name="Bills G."/>
            <person name="Bluhm B."/>
            <person name="Cannon C."/>
            <person name="Castanera R."/>
            <person name="Culley D."/>
            <person name="Daum C."/>
            <person name="Ezra D."/>
            <person name="Gonzalez J."/>
            <person name="Henrissat B."/>
            <person name="Kuo A."/>
            <person name="Liang C."/>
            <person name="Lipzen A."/>
            <person name="Lutzoni F."/>
            <person name="Magnuson J."/>
            <person name="Mondo S."/>
            <person name="Nolan M."/>
            <person name="Ohm R."/>
            <person name="Pangilinan J."/>
            <person name="Park H.-J."/>
            <person name="Ramirez L."/>
            <person name="Alfaro M."/>
            <person name="Sun H."/>
            <person name="Tritt A."/>
            <person name="Yoshinaga Y."/>
            <person name="Zwiers L.-H."/>
            <person name="Turgeon B."/>
            <person name="Goodwin S."/>
            <person name="Spatafora J."/>
            <person name="Crous P."/>
            <person name="Grigoriev I."/>
        </authorList>
    </citation>
    <scope>NUCLEOTIDE SEQUENCE</scope>
    <source>
        <strain evidence="1">CBS 379.55</strain>
    </source>
</reference>
<dbReference type="Proteomes" id="UP000800097">
    <property type="component" value="Unassembled WGS sequence"/>
</dbReference>
<organism evidence="1 2">
    <name type="scientific">Westerdykella ornata</name>
    <dbReference type="NCBI Taxonomy" id="318751"/>
    <lineage>
        <taxon>Eukaryota</taxon>
        <taxon>Fungi</taxon>
        <taxon>Dikarya</taxon>
        <taxon>Ascomycota</taxon>
        <taxon>Pezizomycotina</taxon>
        <taxon>Dothideomycetes</taxon>
        <taxon>Pleosporomycetidae</taxon>
        <taxon>Pleosporales</taxon>
        <taxon>Sporormiaceae</taxon>
        <taxon>Westerdykella</taxon>
    </lineage>
</organism>
<gene>
    <name evidence="1" type="ORF">EI97DRAFT_373854</name>
</gene>
<dbReference type="AlphaFoldDB" id="A0A6A6JPP3"/>
<keyword evidence="2" id="KW-1185">Reference proteome</keyword>
<dbReference type="PANTHER" id="PTHR38049:SF1">
    <property type="entry name" value="PROTEIN KINASE DOMAIN-CONTAINING PROTEIN"/>
    <property type="match status" value="1"/>
</dbReference>
<sequence>MSESEEEADKGLLGACFSLKDGSMWQVVEPLSELKYQRNISPFEARQVFTCVLRKDPAHRYTGIQEAVVKVKYQIRGTQDTISEYEDDIRMWALAVEESPDNERFADNLADAQEGLRAAIEPRYTPHCYTINEVQALKHLTAEGCAYTPQFLGFTLYTVDDEIDEIAMPGGYIAFLVMTKLPGRSKSYDYEYWKLPRLLVKPSPPGAMLNIGRNVWALGIDPRDRATRNIMWDEESKKCYIVDFEDYEVIDLEKPEEMPSFGDWVYQSWGLAAIPTAIGTSVGAAEAIRQQDVLDEEAESDERQHPFHLDVYCDAQSRKRDEVHGSMVVLKDGKLRLWPQDPKTKLPKPHPDGSPAPHPFTGFYYPFPVDELPNRPIPAVPVLGLVSTVPPDPKHSFSSNSRSGKPKLNWVYVDKHTREVRYGPRTEARQHIIGPWDWTEEDEQGLTLGGEESLVVVEEEKGGYGWAIYYDQEDNRLKKYEVGKTKRVLRCSLERRVIDEEDVV</sequence>
<dbReference type="GeneID" id="54548592"/>
<dbReference type="OrthoDB" id="3928002at2759"/>
<evidence type="ECO:0000313" key="1">
    <source>
        <dbReference type="EMBL" id="KAF2277878.1"/>
    </source>
</evidence>
<proteinExistence type="predicted"/>
<evidence type="ECO:0000313" key="2">
    <source>
        <dbReference type="Proteomes" id="UP000800097"/>
    </source>
</evidence>
<dbReference type="EMBL" id="ML986489">
    <property type="protein sequence ID" value="KAF2277878.1"/>
    <property type="molecule type" value="Genomic_DNA"/>
</dbReference>
<dbReference type="PANTHER" id="PTHR38049">
    <property type="entry name" value="RICIN B LECTIN DOMAIN-CONTAINING PROTEIN"/>
    <property type="match status" value="1"/>
</dbReference>